<reference evidence="1" key="1">
    <citation type="submission" date="2022-06" db="EMBL/GenBank/DDBJ databases">
        <title>Genome public.</title>
        <authorList>
            <person name="Sun Q."/>
        </authorList>
    </citation>
    <scope>NUCLEOTIDE SEQUENCE</scope>
    <source>
        <strain evidence="1">CWNU-1</strain>
    </source>
</reference>
<sequence length="67" mass="7093">MSTDELFPDISPDPVAHCCDCGKLTRAPITIRHIGSTNGPGTTLYTCPHCFPNHDPGPTPSNIICTG</sequence>
<dbReference type="RefSeq" id="WP_250919280.1">
    <property type="nucleotide sequence ID" value="NZ_JAMQAW010000009.1"/>
</dbReference>
<name>A0ABT0UKA9_9ACTN</name>
<keyword evidence="2" id="KW-1185">Reference proteome</keyword>
<evidence type="ECO:0000313" key="1">
    <source>
        <dbReference type="EMBL" id="MCM2388938.1"/>
    </source>
</evidence>
<evidence type="ECO:0000313" key="2">
    <source>
        <dbReference type="Proteomes" id="UP001431429"/>
    </source>
</evidence>
<dbReference type="EMBL" id="JAMQAW010000009">
    <property type="protein sequence ID" value="MCM2388938.1"/>
    <property type="molecule type" value="Genomic_DNA"/>
</dbReference>
<comment type="caution">
    <text evidence="1">The sequence shown here is derived from an EMBL/GenBank/DDBJ whole genome shotgun (WGS) entry which is preliminary data.</text>
</comment>
<proteinExistence type="predicted"/>
<accession>A0ABT0UKA9</accession>
<evidence type="ECO:0008006" key="3">
    <source>
        <dbReference type="Google" id="ProtNLM"/>
    </source>
</evidence>
<protein>
    <recommendedName>
        <fullName evidence="3">Small CPxCG-related zinc finger protein</fullName>
    </recommendedName>
</protein>
<gene>
    <name evidence="1" type="ORF">NBG84_11650</name>
</gene>
<organism evidence="1 2">
    <name type="scientific">Streptomyces albipurpureus</name>
    <dbReference type="NCBI Taxonomy" id="2897419"/>
    <lineage>
        <taxon>Bacteria</taxon>
        <taxon>Bacillati</taxon>
        <taxon>Actinomycetota</taxon>
        <taxon>Actinomycetes</taxon>
        <taxon>Kitasatosporales</taxon>
        <taxon>Streptomycetaceae</taxon>
        <taxon>Streptomyces</taxon>
    </lineage>
</organism>
<dbReference type="Proteomes" id="UP001431429">
    <property type="component" value="Unassembled WGS sequence"/>
</dbReference>